<protein>
    <recommendedName>
        <fullName evidence="4">Secreted protein</fullName>
    </recommendedName>
</protein>
<feature type="region of interest" description="Disordered" evidence="1">
    <location>
        <begin position="38"/>
        <end position="57"/>
    </location>
</feature>
<sequence length="176" mass="19282">MNKLDAMNTKTTFRSRLSVGAGVGIVLVALLAVSRQSPVQAQDDSKASGQNDKMSMECPMMTGLKGIKLTADSPPLLMARAEELELTDEQQQKLKAIAQEAQRQATEVLTADQRSMIGESSGKAMSMMEIAMMRSKKMDGGESDMMCPMCKQKMEGMMKGKMMKKMKQPSRSSDTQ</sequence>
<comment type="caution">
    <text evidence="2">The sequence shown here is derived from an EMBL/GenBank/DDBJ whole genome shotgun (WGS) entry which is preliminary data.</text>
</comment>
<organism evidence="2 3">
    <name type="scientific">Novipirellula rosea</name>
    <dbReference type="NCBI Taxonomy" id="1031540"/>
    <lineage>
        <taxon>Bacteria</taxon>
        <taxon>Pseudomonadati</taxon>
        <taxon>Planctomycetota</taxon>
        <taxon>Planctomycetia</taxon>
        <taxon>Pirellulales</taxon>
        <taxon>Pirellulaceae</taxon>
        <taxon>Novipirellula</taxon>
    </lineage>
</organism>
<keyword evidence="3" id="KW-1185">Reference proteome</keyword>
<reference evidence="3" key="1">
    <citation type="journal article" date="2019" name="Int. J. Syst. Evol. Microbiol.">
        <title>The Global Catalogue of Microorganisms (GCM) 10K type strain sequencing project: providing services to taxonomists for standard genome sequencing and annotation.</title>
        <authorList>
            <consortium name="The Broad Institute Genomics Platform"/>
            <consortium name="The Broad Institute Genome Sequencing Center for Infectious Disease"/>
            <person name="Wu L."/>
            <person name="Ma J."/>
        </authorList>
    </citation>
    <scope>NUCLEOTIDE SEQUENCE [LARGE SCALE GENOMIC DNA]</scope>
    <source>
        <strain evidence="3">JCM 17759</strain>
    </source>
</reference>
<evidence type="ECO:0000313" key="3">
    <source>
        <dbReference type="Proteomes" id="UP001500840"/>
    </source>
</evidence>
<evidence type="ECO:0000313" key="2">
    <source>
        <dbReference type="EMBL" id="GAA4469707.1"/>
    </source>
</evidence>
<evidence type="ECO:0008006" key="4">
    <source>
        <dbReference type="Google" id="ProtNLM"/>
    </source>
</evidence>
<accession>A0ABP8NMM8</accession>
<name>A0ABP8NMM8_9BACT</name>
<gene>
    <name evidence="2" type="ORF">GCM10023156_62150</name>
</gene>
<evidence type="ECO:0000256" key="1">
    <source>
        <dbReference type="SAM" id="MobiDB-lite"/>
    </source>
</evidence>
<proteinExistence type="predicted"/>
<dbReference type="Proteomes" id="UP001500840">
    <property type="component" value="Unassembled WGS sequence"/>
</dbReference>
<dbReference type="EMBL" id="BAABGA010000107">
    <property type="protein sequence ID" value="GAA4469707.1"/>
    <property type="molecule type" value="Genomic_DNA"/>
</dbReference>
<feature type="compositionally biased region" description="Polar residues" evidence="1">
    <location>
        <begin position="38"/>
        <end position="53"/>
    </location>
</feature>